<gene>
    <name evidence="1" type="ORF">CK820_G0038638</name>
</gene>
<evidence type="ECO:0000313" key="2">
    <source>
        <dbReference type="Proteomes" id="UP000236370"/>
    </source>
</evidence>
<protein>
    <submittedName>
        <fullName evidence="1">ASAH1 isoform 49</fullName>
    </submittedName>
</protein>
<organism evidence="1 2">
    <name type="scientific">Pan troglodytes</name>
    <name type="common">Chimpanzee</name>
    <dbReference type="NCBI Taxonomy" id="9598"/>
    <lineage>
        <taxon>Eukaryota</taxon>
        <taxon>Metazoa</taxon>
        <taxon>Chordata</taxon>
        <taxon>Craniata</taxon>
        <taxon>Vertebrata</taxon>
        <taxon>Euteleostomi</taxon>
        <taxon>Mammalia</taxon>
        <taxon>Eutheria</taxon>
        <taxon>Euarchontoglires</taxon>
        <taxon>Primates</taxon>
        <taxon>Haplorrhini</taxon>
        <taxon>Catarrhini</taxon>
        <taxon>Hominidae</taxon>
        <taxon>Pan</taxon>
    </lineage>
</organism>
<dbReference type="Proteomes" id="UP000236370">
    <property type="component" value="Unassembled WGS sequence"/>
</dbReference>
<accession>A0A2J8KIF1</accession>
<dbReference type="AlphaFoldDB" id="A0A2J8KIF1"/>
<proteinExistence type="predicted"/>
<comment type="caution">
    <text evidence="1">The sequence shown here is derived from an EMBL/GenBank/DDBJ whole genome shotgun (WGS) entry which is preliminary data.</text>
</comment>
<sequence length="31" mass="3498">GRAVDRGLQKINLSSFRTDVQRSSSMVHHKS</sequence>
<feature type="non-terminal residue" evidence="1">
    <location>
        <position position="1"/>
    </location>
</feature>
<evidence type="ECO:0000313" key="1">
    <source>
        <dbReference type="EMBL" id="PNI34796.1"/>
    </source>
</evidence>
<name>A0A2J8KIF1_PANTR</name>
<reference evidence="1 2" key="1">
    <citation type="submission" date="2017-12" db="EMBL/GenBank/DDBJ databases">
        <title>High-resolution comparative analysis of great ape genomes.</title>
        <authorList>
            <person name="Pollen A."/>
            <person name="Hastie A."/>
            <person name="Hormozdiari F."/>
            <person name="Dougherty M."/>
            <person name="Liu R."/>
            <person name="Chaisson M."/>
            <person name="Hoppe E."/>
            <person name="Hill C."/>
            <person name="Pang A."/>
            <person name="Hillier L."/>
            <person name="Baker C."/>
            <person name="Armstrong J."/>
            <person name="Shendure J."/>
            <person name="Paten B."/>
            <person name="Wilson R."/>
            <person name="Chao H."/>
            <person name="Schneider V."/>
            <person name="Ventura M."/>
            <person name="Kronenberg Z."/>
            <person name="Murali S."/>
            <person name="Gordon D."/>
            <person name="Cantsilieris S."/>
            <person name="Munson K."/>
            <person name="Nelson B."/>
            <person name="Raja A."/>
            <person name="Underwood J."/>
            <person name="Diekhans M."/>
            <person name="Fiddes I."/>
            <person name="Haussler D."/>
            <person name="Eichler E."/>
        </authorList>
    </citation>
    <scope>NUCLEOTIDE SEQUENCE [LARGE SCALE GENOMIC DNA]</scope>
    <source>
        <strain evidence="1">Yerkes chimp pedigree #C0471</strain>
    </source>
</reference>
<dbReference type="EMBL" id="NBAG03000366">
    <property type="protein sequence ID" value="PNI34796.1"/>
    <property type="molecule type" value="Genomic_DNA"/>
</dbReference>